<dbReference type="Proteomes" id="UP000740605">
    <property type="component" value="Unassembled WGS sequence"/>
</dbReference>
<evidence type="ECO:0000313" key="2">
    <source>
        <dbReference type="EMBL" id="MBT8797165.1"/>
    </source>
</evidence>
<comment type="caution">
    <text evidence="2">The sequence shown here is derived from an EMBL/GenBank/DDBJ whole genome shotgun (WGS) entry which is preliminary data.</text>
</comment>
<keyword evidence="1" id="KW-0472">Membrane</keyword>
<dbReference type="EMBL" id="JAFLHG010000002">
    <property type="protein sequence ID" value="MBT8797165.1"/>
    <property type="molecule type" value="Genomic_DNA"/>
</dbReference>
<dbReference type="InterPro" id="IPR025101">
    <property type="entry name" value="DUF4012"/>
</dbReference>
<feature type="transmembrane region" description="Helical" evidence="1">
    <location>
        <begin position="14"/>
        <end position="35"/>
    </location>
</feature>
<proteinExistence type="predicted"/>
<evidence type="ECO:0000313" key="3">
    <source>
        <dbReference type="Proteomes" id="UP000740605"/>
    </source>
</evidence>
<dbReference type="RefSeq" id="WP_215486406.1">
    <property type="nucleotide sequence ID" value="NZ_BAAAPJ010000001.1"/>
</dbReference>
<accession>A0ABS5XRK8</accession>
<sequence length="590" mass="59936">MPQRDGGSRRRHRWLWWIAAGAVALVAAAGIWVGVRGILAKNQLEALPPLATQAQQAAAAGDLVALREVTGRIAAHAGEAASLTSDPIWRATEVLPWVGPNTAAVRLTSQSLRDVATSAGPVIDALDATGEASTDAEGWDLGLIQNAASPLADFAGALGAASTELSGIDPSVLLAPLRDGVTRLSAPITEAAGAAASASSAASVLPGMLGADGPRSILLMVQNPAEVRTAGGLAGSFVLLSADNGRVRIAGQADSSQFPPLPDPAPLMTPSSIELYGENAGTYVQNITMTPDFAATAQLALQWWASVSAERPDLVVSIDPTVLGALIGPSAPITLSDGSTLTSDNLVDRVLVNPYLTMTAEEQTAFQRSVTEAVFDRVLTGRPDPVGWARALADPIGAGRVSLWSAREDEENLLAASPLGGLRARQLAAGPGAVSVALNDATTGKLDSFLETSVSAGIAACGSTGRELVVEVSLTSTATDAARAYPPLMTGSLGEVIPPGDIATNVAVAAPPGYLSQGVFLDGTPMTSRSADDDGRATTVARLQLPPGAGGTLAFHFLAASGAAEAEPVVVLPPLLRPASLGSPVTPTCS</sequence>
<gene>
    <name evidence="2" type="ORF">J0P97_03630</name>
</gene>
<dbReference type="Pfam" id="PF13196">
    <property type="entry name" value="DUF4012"/>
    <property type="match status" value="1"/>
</dbReference>
<protein>
    <submittedName>
        <fullName evidence="2">DUF4012 domain-containing protein</fullName>
    </submittedName>
</protein>
<keyword evidence="1" id="KW-1133">Transmembrane helix</keyword>
<organism evidence="2 3">
    <name type="scientific">Microbacterium flavum</name>
    <dbReference type="NCBI Taxonomy" id="415216"/>
    <lineage>
        <taxon>Bacteria</taxon>
        <taxon>Bacillati</taxon>
        <taxon>Actinomycetota</taxon>
        <taxon>Actinomycetes</taxon>
        <taxon>Micrococcales</taxon>
        <taxon>Microbacteriaceae</taxon>
        <taxon>Microbacterium</taxon>
    </lineage>
</organism>
<keyword evidence="3" id="KW-1185">Reference proteome</keyword>
<keyword evidence="1" id="KW-0812">Transmembrane</keyword>
<reference evidence="2 3" key="1">
    <citation type="submission" date="2021-03" db="EMBL/GenBank/DDBJ databases">
        <title>Microbacterium pauli sp. nov., isolated from microfiltered milk.</title>
        <authorList>
            <person name="Bellassi P."/>
            <person name="Fontana A."/>
            <person name="Callegari M.L."/>
            <person name="Lorenzo M."/>
            <person name="Cappa F."/>
        </authorList>
    </citation>
    <scope>NUCLEOTIDE SEQUENCE [LARGE SCALE GENOMIC DNA]</scope>
    <source>
        <strain evidence="2 3">DSM 18909</strain>
    </source>
</reference>
<name>A0ABS5XRK8_9MICO</name>
<evidence type="ECO:0000256" key="1">
    <source>
        <dbReference type="SAM" id="Phobius"/>
    </source>
</evidence>